<sequence>MKNAELYADEWSKLATDRKKEKIESLLAELTLPFIFSGMETFSLNGVTTETIVLNCEGRSFVFVPGCKRAILGWDRGIEGLYESALEDIASSFESVLDPLTWWRRQLALAVDAQDGNLPYFEEQVMELEQNPPEKPDDDLKAFYSFQGLETYVNENTSPVRTADLPPMIVERGLSEAGLIHLGQVNRRTNEHWVTSEHFDRVKDYLYKFNTELTTAVYSRCCRFERTKDDPALYDVYLYERLTYKDLISQLDAEGFALPTEDQWEYLCGAGRRLLFQFGNQFDEDYRYSHMCEEGENILEKPNMFGLSIAYDPYKYELVTGPCQVKGGDGGAALCGGEPFIYTMLPLSAYWRETPDKTVPEDGELENGYYFYRRVLIIE</sequence>
<evidence type="ECO:0008006" key="5">
    <source>
        <dbReference type="Google" id="ProtNLM"/>
    </source>
</evidence>
<dbReference type="InterPro" id="IPR042095">
    <property type="entry name" value="SUMF_sf"/>
</dbReference>
<gene>
    <name evidence="1" type="ORF">M5X16_05550</name>
    <name evidence="2" type="ORF">PC41400_26340</name>
</gene>
<dbReference type="EMBL" id="JAMDMJ010000006">
    <property type="protein sequence ID" value="MCY9595236.1"/>
    <property type="molecule type" value="Genomic_DNA"/>
</dbReference>
<dbReference type="GeneID" id="95378313"/>
<dbReference type="InterPro" id="IPR016187">
    <property type="entry name" value="CTDL_fold"/>
</dbReference>
<dbReference type="Gene3D" id="3.90.1580.10">
    <property type="entry name" value="paralog of FGE (formylglycine-generating enzyme)"/>
    <property type="match status" value="1"/>
</dbReference>
<dbReference type="EMBL" id="CP026520">
    <property type="protein sequence ID" value="QAV20999.1"/>
    <property type="molecule type" value="Genomic_DNA"/>
</dbReference>
<keyword evidence="4" id="KW-1185">Reference proteome</keyword>
<dbReference type="Proteomes" id="UP000288943">
    <property type="component" value="Chromosome"/>
</dbReference>
<organism evidence="2 3">
    <name type="scientific">Paenibacillus chitinolyticus</name>
    <dbReference type="NCBI Taxonomy" id="79263"/>
    <lineage>
        <taxon>Bacteria</taxon>
        <taxon>Bacillati</taxon>
        <taxon>Bacillota</taxon>
        <taxon>Bacilli</taxon>
        <taxon>Bacillales</taxon>
        <taxon>Paenibacillaceae</taxon>
        <taxon>Paenibacillus</taxon>
    </lineage>
</organism>
<dbReference type="KEGG" id="pchi:PC41400_26340"/>
<evidence type="ECO:0000313" key="4">
    <source>
        <dbReference type="Proteomes" id="UP001527202"/>
    </source>
</evidence>
<reference evidence="1 4" key="2">
    <citation type="submission" date="2022-05" db="EMBL/GenBank/DDBJ databases">
        <title>Genome Sequencing of Bee-Associated Microbes.</title>
        <authorList>
            <person name="Dunlap C."/>
        </authorList>
    </citation>
    <scope>NUCLEOTIDE SEQUENCE [LARGE SCALE GENOMIC DNA]</scope>
    <source>
        <strain evidence="1 4">NRRL B-23120</strain>
    </source>
</reference>
<accession>A0A410X313</accession>
<dbReference type="SUPFAM" id="SSF56436">
    <property type="entry name" value="C-type lectin-like"/>
    <property type="match status" value="1"/>
</dbReference>
<reference evidence="2 3" key="1">
    <citation type="submission" date="2018-01" db="EMBL/GenBank/DDBJ databases">
        <title>The whole genome sequencing and assembly of Paenibacillus chitinolyticus KCCM 41400 strain.</title>
        <authorList>
            <person name="Kim J.-Y."/>
            <person name="Park M.-K."/>
            <person name="Lee Y.-J."/>
            <person name="Yi H."/>
            <person name="Bahn Y.-S."/>
            <person name="Kim J.F."/>
            <person name="Lee D.-W."/>
        </authorList>
    </citation>
    <scope>NUCLEOTIDE SEQUENCE [LARGE SCALE GENOMIC DNA]</scope>
    <source>
        <strain evidence="2 3">KCCM 41400</strain>
    </source>
</reference>
<dbReference type="AlphaFoldDB" id="A0A410X313"/>
<dbReference type="RefSeq" id="WP_042234560.1">
    <property type="nucleotide sequence ID" value="NZ_CP026520.1"/>
</dbReference>
<proteinExistence type="predicted"/>
<protein>
    <recommendedName>
        <fullName evidence="5">Sulfatase-modifying factor enzyme domain-containing protein</fullName>
    </recommendedName>
</protein>
<evidence type="ECO:0000313" key="1">
    <source>
        <dbReference type="EMBL" id="MCY9595236.1"/>
    </source>
</evidence>
<dbReference type="Proteomes" id="UP001527202">
    <property type="component" value="Unassembled WGS sequence"/>
</dbReference>
<evidence type="ECO:0000313" key="2">
    <source>
        <dbReference type="EMBL" id="QAV20999.1"/>
    </source>
</evidence>
<name>A0A410X313_9BACL</name>
<dbReference type="OrthoDB" id="4050476at2"/>
<evidence type="ECO:0000313" key="3">
    <source>
        <dbReference type="Proteomes" id="UP000288943"/>
    </source>
</evidence>